<dbReference type="GO" id="GO:0046872">
    <property type="term" value="F:metal ion binding"/>
    <property type="evidence" value="ECO:0007669"/>
    <property type="project" value="UniProtKB-KW"/>
</dbReference>
<dbReference type="EMBL" id="JACBNQ010000011">
    <property type="protein sequence ID" value="NYB74630.1"/>
    <property type="molecule type" value="Genomic_DNA"/>
</dbReference>
<dbReference type="Proteomes" id="UP000611629">
    <property type="component" value="Unassembled WGS sequence"/>
</dbReference>
<comment type="cofactor">
    <cofactor evidence="1">
        <name>[4Fe-4S] cluster</name>
        <dbReference type="ChEBI" id="CHEBI:49883"/>
    </cofactor>
</comment>
<dbReference type="InterPro" id="IPR058240">
    <property type="entry name" value="rSAM_sf"/>
</dbReference>
<dbReference type="CDD" id="cd01335">
    <property type="entry name" value="Radical_SAM"/>
    <property type="match status" value="1"/>
</dbReference>
<name>A0A974BL42_SEDHY</name>
<evidence type="ECO:0000256" key="5">
    <source>
        <dbReference type="ARBA" id="ARBA00022723"/>
    </source>
</evidence>
<dbReference type="SFLD" id="SFLDG01066">
    <property type="entry name" value="organic_radical-activating_enz"/>
    <property type="match status" value="1"/>
</dbReference>
<comment type="caution">
    <text evidence="10">The sequence shown here is derived from an EMBL/GenBank/DDBJ whole genome shotgun (WGS) entry which is preliminary data.</text>
</comment>
<keyword evidence="5" id="KW-0479">Metal-binding</keyword>
<dbReference type="GO" id="GO:0016491">
    <property type="term" value="F:oxidoreductase activity"/>
    <property type="evidence" value="ECO:0007669"/>
    <property type="project" value="UniProtKB-KW"/>
</dbReference>
<dbReference type="InterPro" id="IPR007197">
    <property type="entry name" value="rSAM"/>
</dbReference>
<dbReference type="PANTHER" id="PTHR30352:SF4">
    <property type="entry name" value="PYRUVATE FORMATE-LYASE 2-ACTIVATING ENZYME"/>
    <property type="match status" value="1"/>
</dbReference>
<keyword evidence="8" id="KW-0411">Iron-sulfur</keyword>
<keyword evidence="7" id="KW-0408">Iron</keyword>
<organism evidence="10 11">
    <name type="scientific">Sedimentibacter hydroxybenzoicus DSM 7310</name>
    <dbReference type="NCBI Taxonomy" id="1123245"/>
    <lineage>
        <taxon>Bacteria</taxon>
        <taxon>Bacillati</taxon>
        <taxon>Bacillota</taxon>
        <taxon>Tissierellia</taxon>
        <taxon>Sedimentibacter</taxon>
    </lineage>
</organism>
<keyword evidence="6" id="KW-0560">Oxidoreductase</keyword>
<dbReference type="SUPFAM" id="SSF102114">
    <property type="entry name" value="Radical SAM enzymes"/>
    <property type="match status" value="1"/>
</dbReference>
<feature type="domain" description="Radical SAM core" evidence="9">
    <location>
        <begin position="18"/>
        <end position="245"/>
    </location>
</feature>
<evidence type="ECO:0000256" key="6">
    <source>
        <dbReference type="ARBA" id="ARBA00023002"/>
    </source>
</evidence>
<dbReference type="PANTHER" id="PTHR30352">
    <property type="entry name" value="PYRUVATE FORMATE-LYASE-ACTIVATING ENZYME"/>
    <property type="match status" value="1"/>
</dbReference>
<dbReference type="SFLD" id="SFLDS00029">
    <property type="entry name" value="Radical_SAM"/>
    <property type="match status" value="1"/>
</dbReference>
<dbReference type="GO" id="GO:0051539">
    <property type="term" value="F:4 iron, 4 sulfur cluster binding"/>
    <property type="evidence" value="ECO:0007669"/>
    <property type="project" value="UniProtKB-KW"/>
</dbReference>
<dbReference type="RefSeq" id="WP_179238332.1">
    <property type="nucleotide sequence ID" value="NZ_JACBNQ010000011.1"/>
</dbReference>
<evidence type="ECO:0000256" key="8">
    <source>
        <dbReference type="ARBA" id="ARBA00023014"/>
    </source>
</evidence>
<dbReference type="PIRSF" id="PIRSF000371">
    <property type="entry name" value="PFL_act_enz"/>
    <property type="match status" value="1"/>
</dbReference>
<proteinExistence type="inferred from homology"/>
<dbReference type="AlphaFoldDB" id="A0A974BL42"/>
<dbReference type="InterPro" id="IPR001989">
    <property type="entry name" value="Radical_activat_CS"/>
</dbReference>
<evidence type="ECO:0000259" key="9">
    <source>
        <dbReference type="PROSITE" id="PS51918"/>
    </source>
</evidence>
<keyword evidence="3" id="KW-0004">4Fe-4S</keyword>
<accession>A0A974BL42</accession>
<dbReference type="PROSITE" id="PS51918">
    <property type="entry name" value="RADICAL_SAM"/>
    <property type="match status" value="1"/>
</dbReference>
<evidence type="ECO:0000313" key="11">
    <source>
        <dbReference type="Proteomes" id="UP000611629"/>
    </source>
</evidence>
<dbReference type="InterPro" id="IPR034457">
    <property type="entry name" value="Organic_radical-activating"/>
</dbReference>
<dbReference type="SFLD" id="SFLDG01067">
    <property type="entry name" value="SPASM/twitch_domain_containing"/>
    <property type="match status" value="1"/>
</dbReference>
<evidence type="ECO:0000256" key="3">
    <source>
        <dbReference type="ARBA" id="ARBA00022485"/>
    </source>
</evidence>
<dbReference type="InterPro" id="IPR013785">
    <property type="entry name" value="Aldolase_TIM"/>
</dbReference>
<evidence type="ECO:0000256" key="7">
    <source>
        <dbReference type="ARBA" id="ARBA00023004"/>
    </source>
</evidence>
<dbReference type="PROSITE" id="PS01087">
    <property type="entry name" value="RADICAL_ACTIVATING"/>
    <property type="match status" value="1"/>
</dbReference>
<dbReference type="Gene3D" id="3.20.20.70">
    <property type="entry name" value="Aldolase class I"/>
    <property type="match status" value="1"/>
</dbReference>
<protein>
    <submittedName>
        <fullName evidence="10">Glycyl-radical enzyme activating protein</fullName>
    </submittedName>
</protein>
<evidence type="ECO:0000313" key="10">
    <source>
        <dbReference type="EMBL" id="NYB74630.1"/>
    </source>
</evidence>
<evidence type="ECO:0000256" key="1">
    <source>
        <dbReference type="ARBA" id="ARBA00001966"/>
    </source>
</evidence>
<dbReference type="NCBIfam" id="TIGR02494">
    <property type="entry name" value="PFLE_PFLC"/>
    <property type="match status" value="1"/>
</dbReference>
<reference evidence="10" key="1">
    <citation type="submission" date="2020-07" db="EMBL/GenBank/DDBJ databases">
        <title>Genomic analysis of a strain of Sedimentibacter Hydroxybenzoicus DSM7310.</title>
        <authorList>
            <person name="Ma S."/>
        </authorList>
    </citation>
    <scope>NUCLEOTIDE SEQUENCE</scope>
    <source>
        <strain evidence="10">DSM 7310</strain>
    </source>
</reference>
<dbReference type="InterPro" id="IPR012839">
    <property type="entry name" value="Organic_radical_activase"/>
</dbReference>
<sequence length="250" mass="28467">MKACNTGFFMSPQNFSVNDGDGIRTIIFFAGCPLKCKWCANPESQSYNNCLVKEYSVEQILKIIERQEIFYRSSGGGVTFSGGEATLNPDILRELTNILYDRAINLAIETSGYFNFEEIKDILEKMDLIFVDIKHMDENKHIFFTGKSNRIILSNIKKMKGLNIPIVVRIPVIEGANVDDHNMAETAEFVKENIDNPKIELLPYHSFGDEKYEALGIEKPSRNFKAPSVDRLKELKKLIEKHGVEIVSYN</sequence>
<keyword evidence="4" id="KW-0949">S-adenosyl-L-methionine</keyword>
<comment type="similarity">
    <text evidence="2">Belongs to the organic radical-activating enzymes family.</text>
</comment>
<keyword evidence="11" id="KW-1185">Reference proteome</keyword>
<evidence type="ECO:0000256" key="2">
    <source>
        <dbReference type="ARBA" id="ARBA00009777"/>
    </source>
</evidence>
<evidence type="ECO:0000256" key="4">
    <source>
        <dbReference type="ARBA" id="ARBA00022691"/>
    </source>
</evidence>
<gene>
    <name evidence="10" type="ORF">HZF24_10835</name>
</gene>
<dbReference type="Pfam" id="PF04055">
    <property type="entry name" value="Radical_SAM"/>
    <property type="match status" value="1"/>
</dbReference>